<dbReference type="PANTHER" id="PTHR34580:SF1">
    <property type="entry name" value="PROTEIN PAFC"/>
    <property type="match status" value="1"/>
</dbReference>
<accession>A0ABV5KRI0</accession>
<dbReference type="Gene3D" id="1.10.10.10">
    <property type="entry name" value="Winged helix-like DNA-binding domain superfamily/Winged helix DNA-binding domain"/>
    <property type="match status" value="1"/>
</dbReference>
<dbReference type="RefSeq" id="WP_377496573.1">
    <property type="nucleotide sequence ID" value="NZ_JBHMDO010000031.1"/>
</dbReference>
<feature type="domain" description="Helix-turn-helix type 11" evidence="1">
    <location>
        <begin position="6"/>
        <end position="58"/>
    </location>
</feature>
<evidence type="ECO:0000259" key="1">
    <source>
        <dbReference type="Pfam" id="PF08279"/>
    </source>
</evidence>
<sequence>MNKTDRQLAIMLELQRCKVSRAEDLASLFETSVRTIYRDIQALSEMGIPIVGAPGQGYSLMEGYFLPPVGFSAEEAVTLLLGTDFIEQKLDGDYGGVAKSARRKIEAILPEPVRAESARVRETMRLLRAGEPAATSKEKDKLGQARRAILERRKMRLTYRKRLPETDGNRTTEREVSPYGLVLLQGNWMLVARCDLRADIRHFRLSRVTELAVLEERFHMPDDFNLSDYRKPDDRSERLRVRTNPAIMDKIVETCQFYMESTEERPDGLVVTFRVRQPEELLSHILGWGGDVEVLEPESFRHRVREEAENILKRY</sequence>
<dbReference type="Pfam" id="PF25583">
    <property type="entry name" value="WCX"/>
    <property type="match status" value="1"/>
</dbReference>
<dbReference type="InterPro" id="IPR051534">
    <property type="entry name" value="CBASS_pafABC_assoc_protein"/>
</dbReference>
<evidence type="ECO:0000259" key="3">
    <source>
        <dbReference type="Pfam" id="PF25583"/>
    </source>
</evidence>
<dbReference type="Pfam" id="PF13280">
    <property type="entry name" value="WYL"/>
    <property type="match status" value="1"/>
</dbReference>
<dbReference type="InterPro" id="IPR013196">
    <property type="entry name" value="HTH_11"/>
</dbReference>
<reference evidence="4 5" key="1">
    <citation type="submission" date="2024-09" db="EMBL/GenBank/DDBJ databases">
        <authorList>
            <person name="Sun Q."/>
            <person name="Mori K."/>
        </authorList>
    </citation>
    <scope>NUCLEOTIDE SEQUENCE [LARGE SCALE GENOMIC DNA]</scope>
    <source>
        <strain evidence="4 5">TISTR 2452</strain>
    </source>
</reference>
<feature type="domain" description="WCX" evidence="3">
    <location>
        <begin position="237"/>
        <end position="312"/>
    </location>
</feature>
<evidence type="ECO:0000313" key="5">
    <source>
        <dbReference type="Proteomes" id="UP001589747"/>
    </source>
</evidence>
<dbReference type="PROSITE" id="PS52050">
    <property type="entry name" value="WYL"/>
    <property type="match status" value="1"/>
</dbReference>
<dbReference type="InterPro" id="IPR036390">
    <property type="entry name" value="WH_DNA-bd_sf"/>
</dbReference>
<dbReference type="InterPro" id="IPR057727">
    <property type="entry name" value="WCX_dom"/>
</dbReference>
<dbReference type="Proteomes" id="UP001589747">
    <property type="component" value="Unassembled WGS sequence"/>
</dbReference>
<dbReference type="Pfam" id="PF08279">
    <property type="entry name" value="HTH_11"/>
    <property type="match status" value="1"/>
</dbReference>
<gene>
    <name evidence="4" type="ORF">ACFFSY_18095</name>
</gene>
<feature type="domain" description="WYL" evidence="2">
    <location>
        <begin position="142"/>
        <end position="212"/>
    </location>
</feature>
<evidence type="ECO:0000313" key="4">
    <source>
        <dbReference type="EMBL" id="MFB9327842.1"/>
    </source>
</evidence>
<dbReference type="InterPro" id="IPR036388">
    <property type="entry name" value="WH-like_DNA-bd_sf"/>
</dbReference>
<keyword evidence="5" id="KW-1185">Reference proteome</keyword>
<name>A0ABV5KRI0_9BACL</name>
<protein>
    <submittedName>
        <fullName evidence="4">Helix-turn-helix transcriptional regulator</fullName>
    </submittedName>
</protein>
<dbReference type="EMBL" id="JBHMDO010000031">
    <property type="protein sequence ID" value="MFB9327842.1"/>
    <property type="molecule type" value="Genomic_DNA"/>
</dbReference>
<evidence type="ECO:0000259" key="2">
    <source>
        <dbReference type="Pfam" id="PF13280"/>
    </source>
</evidence>
<dbReference type="InterPro" id="IPR026881">
    <property type="entry name" value="WYL_dom"/>
</dbReference>
<proteinExistence type="predicted"/>
<dbReference type="SUPFAM" id="SSF46785">
    <property type="entry name" value="Winged helix' DNA-binding domain"/>
    <property type="match status" value="1"/>
</dbReference>
<dbReference type="PANTHER" id="PTHR34580">
    <property type="match status" value="1"/>
</dbReference>
<organism evidence="4 5">
    <name type="scientific">Paenibacillus aurantiacus</name>
    <dbReference type="NCBI Taxonomy" id="1936118"/>
    <lineage>
        <taxon>Bacteria</taxon>
        <taxon>Bacillati</taxon>
        <taxon>Bacillota</taxon>
        <taxon>Bacilli</taxon>
        <taxon>Bacillales</taxon>
        <taxon>Paenibacillaceae</taxon>
        <taxon>Paenibacillus</taxon>
    </lineage>
</organism>
<comment type="caution">
    <text evidence="4">The sequence shown here is derived from an EMBL/GenBank/DDBJ whole genome shotgun (WGS) entry which is preliminary data.</text>
</comment>